<accession>A0ABP9PHU9</accession>
<dbReference type="EMBL" id="BAABKG010000001">
    <property type="protein sequence ID" value="GAA5143895.1"/>
    <property type="molecule type" value="Genomic_DNA"/>
</dbReference>
<keyword evidence="1" id="KW-0812">Transmembrane</keyword>
<keyword evidence="1" id="KW-0472">Membrane</keyword>
<feature type="transmembrane region" description="Helical" evidence="1">
    <location>
        <begin position="12"/>
        <end position="35"/>
    </location>
</feature>
<protein>
    <submittedName>
        <fullName evidence="2">Uncharacterized protein</fullName>
    </submittedName>
</protein>
<feature type="transmembrane region" description="Helical" evidence="1">
    <location>
        <begin position="47"/>
        <end position="68"/>
    </location>
</feature>
<reference evidence="3" key="1">
    <citation type="journal article" date="2019" name="Int. J. Syst. Evol. Microbiol.">
        <title>The Global Catalogue of Microorganisms (GCM) 10K type strain sequencing project: providing services to taxonomists for standard genome sequencing and annotation.</title>
        <authorList>
            <consortium name="The Broad Institute Genomics Platform"/>
            <consortium name="The Broad Institute Genome Sequencing Center for Infectious Disease"/>
            <person name="Wu L."/>
            <person name="Ma J."/>
        </authorList>
    </citation>
    <scope>NUCLEOTIDE SEQUENCE [LARGE SCALE GENOMIC DNA]</scope>
    <source>
        <strain evidence="3">JCM 18459</strain>
    </source>
</reference>
<proteinExistence type="predicted"/>
<comment type="caution">
    <text evidence="2">The sequence shown here is derived from an EMBL/GenBank/DDBJ whole genome shotgun (WGS) entry which is preliminary data.</text>
</comment>
<keyword evidence="3" id="KW-1185">Reference proteome</keyword>
<evidence type="ECO:0000313" key="3">
    <source>
        <dbReference type="Proteomes" id="UP001500221"/>
    </source>
</evidence>
<organism evidence="2 3">
    <name type="scientific">Nocardioides marinquilinus</name>
    <dbReference type="NCBI Taxonomy" id="1210400"/>
    <lineage>
        <taxon>Bacteria</taxon>
        <taxon>Bacillati</taxon>
        <taxon>Actinomycetota</taxon>
        <taxon>Actinomycetes</taxon>
        <taxon>Propionibacteriales</taxon>
        <taxon>Nocardioidaceae</taxon>
        <taxon>Nocardioides</taxon>
    </lineage>
</organism>
<dbReference type="RefSeq" id="WP_345455216.1">
    <property type="nucleotide sequence ID" value="NZ_BAABKG010000001.1"/>
</dbReference>
<keyword evidence="1" id="KW-1133">Transmembrane helix</keyword>
<sequence length="242" mass="26473">MSATGSADKTTPYVWWVVLALAVVVLGTAAGLLFSGVGDNVDVRAELARFCLTLTSALLITGGLSAHLTRRAARRSREEERARGLTASLRELKAAFETVQVVRLHLQAHPTPSTFMERLGEIIAARAHLHLVERDVHLLRSPVREHVQTMLDYLDGLRDFYRSSYGRLRHDAAVERGAWARLEGGGEEEVCPTPLADYGSEVVTAFLSDEAFRAGAFSTGYQAASTEIYRALGVERPAPQQA</sequence>
<evidence type="ECO:0000256" key="1">
    <source>
        <dbReference type="SAM" id="Phobius"/>
    </source>
</evidence>
<name>A0ABP9PHU9_9ACTN</name>
<evidence type="ECO:0000313" key="2">
    <source>
        <dbReference type="EMBL" id="GAA5143895.1"/>
    </source>
</evidence>
<dbReference type="Proteomes" id="UP001500221">
    <property type="component" value="Unassembled WGS sequence"/>
</dbReference>
<gene>
    <name evidence="2" type="ORF">GCM10023340_10370</name>
</gene>